<dbReference type="CDD" id="cd01399">
    <property type="entry name" value="GlcN6P_deaminase"/>
    <property type="match status" value="1"/>
</dbReference>
<dbReference type="GO" id="GO:0006044">
    <property type="term" value="P:N-acetylglucosamine metabolic process"/>
    <property type="evidence" value="ECO:0007669"/>
    <property type="project" value="InterPro"/>
</dbReference>
<dbReference type="SUPFAM" id="SSF100950">
    <property type="entry name" value="NagB/RpiA/CoA transferase-like"/>
    <property type="match status" value="1"/>
</dbReference>
<sequence length="257" mass="27581">MTVCDREALLCERDLGGGLRVEVYNSPEEASRAVAGDFLGRALDGRLVAGFATGGTPERFYDELGRRAAAEGACLREVVGFNLDEYLGLAADDVMSYSHYMHSKLYQHVAMAQIHLMDGLTANPEEECARYERAIAEAGGIDWQLLGIGGNGHLGFNEPGSPRDSRTRVVALAERTRSDAAPAFGGLDKVPTQAMSMGLGTILEGRQLVMMAWGKGKAGIVERALTGPVSEEVPASFLQEHGAARVILDRESGAWLL</sequence>
<dbReference type="GO" id="GO:0005975">
    <property type="term" value="P:carbohydrate metabolic process"/>
    <property type="evidence" value="ECO:0007669"/>
    <property type="project" value="InterPro"/>
</dbReference>
<evidence type="ECO:0000259" key="1">
    <source>
        <dbReference type="Pfam" id="PF01182"/>
    </source>
</evidence>
<dbReference type="EMBL" id="JAENIO010000013">
    <property type="protein sequence ID" value="MBK1833759.1"/>
    <property type="molecule type" value="Genomic_DNA"/>
</dbReference>
<feature type="domain" description="Glucosamine/galactosamine-6-phosphate isomerase" evidence="1">
    <location>
        <begin position="49"/>
        <end position="241"/>
    </location>
</feature>
<evidence type="ECO:0000313" key="2">
    <source>
        <dbReference type="EMBL" id="MBK1833759.1"/>
    </source>
</evidence>
<dbReference type="Pfam" id="PF01182">
    <property type="entry name" value="Glucosamine_iso"/>
    <property type="match status" value="1"/>
</dbReference>
<proteinExistence type="predicted"/>
<dbReference type="InterPro" id="IPR018321">
    <property type="entry name" value="Glucosamine6P_isomerase_CS"/>
</dbReference>
<dbReference type="PANTHER" id="PTHR42892">
    <property type="entry name" value="GLUCOSAMINE-6-PHOSPHATE DEAMINASE-LIKE PROTEIN BT_0258-RELATED"/>
    <property type="match status" value="1"/>
</dbReference>
<dbReference type="RefSeq" id="WP_200391195.1">
    <property type="nucleotide sequence ID" value="NZ_JAENIO010000013.1"/>
</dbReference>
<dbReference type="PROSITE" id="PS01161">
    <property type="entry name" value="GLC_GALNAC_ISOMERASE"/>
    <property type="match status" value="1"/>
</dbReference>
<comment type="caution">
    <text evidence="2">The sequence shown here is derived from an EMBL/GenBank/DDBJ whole genome shotgun (WGS) entry which is preliminary data.</text>
</comment>
<protein>
    <submittedName>
        <fullName evidence="2">Glucosamine-6-phosphate deaminase</fullName>
    </submittedName>
</protein>
<accession>A0A934RLU1</accession>
<gene>
    <name evidence="2" type="ORF">JIN78_06770</name>
</gene>
<dbReference type="AlphaFoldDB" id="A0A934RLU1"/>
<reference evidence="2" key="1">
    <citation type="submission" date="2021-01" db="EMBL/GenBank/DDBJ databases">
        <title>Modified the classification status of verrucomicrobia.</title>
        <authorList>
            <person name="Feng X."/>
        </authorList>
    </citation>
    <scope>NUCLEOTIDE SEQUENCE</scope>
    <source>
        <strain evidence="2">KCTC 12986</strain>
    </source>
</reference>
<dbReference type="InterPro" id="IPR004547">
    <property type="entry name" value="Glucosamine6P_isomerase"/>
</dbReference>
<dbReference type="InterPro" id="IPR006148">
    <property type="entry name" value="Glc/Gal-6P_isomerase"/>
</dbReference>
<dbReference type="PANTHER" id="PTHR42892:SF1">
    <property type="entry name" value="GLUCOSAMINE-6-PHOSPHATE ISOMERASE"/>
    <property type="match status" value="1"/>
</dbReference>
<organism evidence="2 3">
    <name type="scientific">Roseibacillus ishigakijimensis</name>
    <dbReference type="NCBI Taxonomy" id="454146"/>
    <lineage>
        <taxon>Bacteria</taxon>
        <taxon>Pseudomonadati</taxon>
        <taxon>Verrucomicrobiota</taxon>
        <taxon>Verrucomicrobiia</taxon>
        <taxon>Verrucomicrobiales</taxon>
        <taxon>Verrucomicrobiaceae</taxon>
        <taxon>Roseibacillus</taxon>
    </lineage>
</organism>
<dbReference type="Gene3D" id="3.40.50.1360">
    <property type="match status" value="1"/>
</dbReference>
<dbReference type="Proteomes" id="UP000604083">
    <property type="component" value="Unassembled WGS sequence"/>
</dbReference>
<dbReference type="InterPro" id="IPR052960">
    <property type="entry name" value="GlcN6P_deaminase-like"/>
</dbReference>
<evidence type="ECO:0000313" key="3">
    <source>
        <dbReference type="Proteomes" id="UP000604083"/>
    </source>
</evidence>
<dbReference type="InterPro" id="IPR037171">
    <property type="entry name" value="NagB/RpiA_transferase-like"/>
</dbReference>
<keyword evidence="3" id="KW-1185">Reference proteome</keyword>
<dbReference type="GO" id="GO:0004342">
    <property type="term" value="F:glucosamine-6-phosphate deaminase activity"/>
    <property type="evidence" value="ECO:0007669"/>
    <property type="project" value="InterPro"/>
</dbReference>
<name>A0A934RLU1_9BACT</name>